<sequence>MKIVVKICVTIFVLYCNDINNSFVDYEENTPTPCKGDNKTLVAVLGALFGLSIVLIIILIVGFLWLSRKDSKGSSGKKSNTSDEMGKMNDISLQETSFNATDNETPNVPEYEPIGRRGLSTSNAGILEYEPVTTRTKLFQPHSGVQTNIPMPQYESADQHRQTGTVSNPPPLTYQTIQPCTGNYDSL</sequence>
<evidence type="ECO:0000256" key="2">
    <source>
        <dbReference type="SAM" id="Phobius"/>
    </source>
</evidence>
<protein>
    <submittedName>
        <fullName evidence="4">Uncharacterized protein LOC116288678</fullName>
    </submittedName>
</protein>
<dbReference type="Proteomes" id="UP000515163">
    <property type="component" value="Unplaced"/>
</dbReference>
<proteinExistence type="predicted"/>
<feature type="region of interest" description="Disordered" evidence="1">
    <location>
        <begin position="97"/>
        <end position="117"/>
    </location>
</feature>
<dbReference type="AlphaFoldDB" id="A0A6P8H4T3"/>
<dbReference type="OrthoDB" id="10444310at2759"/>
<dbReference type="RefSeq" id="XP_031551359.1">
    <property type="nucleotide sequence ID" value="XM_031695499.1"/>
</dbReference>
<keyword evidence="2" id="KW-1133">Transmembrane helix</keyword>
<keyword evidence="2" id="KW-0472">Membrane</keyword>
<evidence type="ECO:0000313" key="4">
    <source>
        <dbReference type="RefSeq" id="XP_031551359.1"/>
    </source>
</evidence>
<feature type="region of interest" description="Disordered" evidence="1">
    <location>
        <begin position="69"/>
        <end position="88"/>
    </location>
</feature>
<evidence type="ECO:0000313" key="3">
    <source>
        <dbReference type="Proteomes" id="UP000515163"/>
    </source>
</evidence>
<dbReference type="InParanoid" id="A0A6P8H4T3"/>
<accession>A0A6P8H4T3</accession>
<dbReference type="KEGG" id="aten:116288678"/>
<organism evidence="3 4">
    <name type="scientific">Actinia tenebrosa</name>
    <name type="common">Australian red waratah sea anemone</name>
    <dbReference type="NCBI Taxonomy" id="6105"/>
    <lineage>
        <taxon>Eukaryota</taxon>
        <taxon>Metazoa</taxon>
        <taxon>Cnidaria</taxon>
        <taxon>Anthozoa</taxon>
        <taxon>Hexacorallia</taxon>
        <taxon>Actiniaria</taxon>
        <taxon>Actiniidae</taxon>
        <taxon>Actinia</taxon>
    </lineage>
</organism>
<name>A0A6P8H4T3_ACTTE</name>
<keyword evidence="3" id="KW-1185">Reference proteome</keyword>
<feature type="compositionally biased region" description="Polar residues" evidence="1">
    <location>
        <begin position="97"/>
        <end position="106"/>
    </location>
</feature>
<feature type="non-terminal residue" evidence="4">
    <location>
        <position position="187"/>
    </location>
</feature>
<reference evidence="4" key="1">
    <citation type="submission" date="2025-08" db="UniProtKB">
        <authorList>
            <consortium name="RefSeq"/>
        </authorList>
    </citation>
    <scope>IDENTIFICATION</scope>
</reference>
<dbReference type="GeneID" id="116288678"/>
<keyword evidence="2" id="KW-0812">Transmembrane</keyword>
<gene>
    <name evidence="4" type="primary">LOC116288678</name>
</gene>
<evidence type="ECO:0000256" key="1">
    <source>
        <dbReference type="SAM" id="MobiDB-lite"/>
    </source>
</evidence>
<feature type="transmembrane region" description="Helical" evidence="2">
    <location>
        <begin position="41"/>
        <end position="66"/>
    </location>
</feature>